<evidence type="ECO:0000313" key="2">
    <source>
        <dbReference type="Proteomes" id="UP000054359"/>
    </source>
</evidence>
<keyword evidence="2" id="KW-1185">Reference proteome</keyword>
<dbReference type="AlphaFoldDB" id="A0A087UFY9"/>
<reference evidence="1 2" key="1">
    <citation type="submission" date="2013-11" db="EMBL/GenBank/DDBJ databases">
        <title>Genome sequencing of Stegodyphus mimosarum.</title>
        <authorList>
            <person name="Bechsgaard J."/>
        </authorList>
    </citation>
    <scope>NUCLEOTIDE SEQUENCE [LARGE SCALE GENOMIC DNA]</scope>
</reference>
<gene>
    <name evidence="1" type="ORF">X975_04809</name>
</gene>
<dbReference type="Proteomes" id="UP000054359">
    <property type="component" value="Unassembled WGS sequence"/>
</dbReference>
<accession>A0A087UFY9</accession>
<proteinExistence type="predicted"/>
<feature type="non-terminal residue" evidence="1">
    <location>
        <position position="1"/>
    </location>
</feature>
<name>A0A087UFY9_STEMI</name>
<dbReference type="EMBL" id="KK119640">
    <property type="protein sequence ID" value="KFM76278.1"/>
    <property type="molecule type" value="Genomic_DNA"/>
</dbReference>
<evidence type="ECO:0000313" key="1">
    <source>
        <dbReference type="EMBL" id="KFM76278.1"/>
    </source>
</evidence>
<protein>
    <submittedName>
        <fullName evidence="1">Uncharacterized protein</fullName>
    </submittedName>
</protein>
<sequence>TSQICSNVLPSRQYKSLLHVVTRRLNCTGTSFHQWISLMSHSDCILLEATSLFVQYAVLLKTCSLKSVV</sequence>
<organism evidence="1 2">
    <name type="scientific">Stegodyphus mimosarum</name>
    <name type="common">African social velvet spider</name>
    <dbReference type="NCBI Taxonomy" id="407821"/>
    <lineage>
        <taxon>Eukaryota</taxon>
        <taxon>Metazoa</taxon>
        <taxon>Ecdysozoa</taxon>
        <taxon>Arthropoda</taxon>
        <taxon>Chelicerata</taxon>
        <taxon>Arachnida</taxon>
        <taxon>Araneae</taxon>
        <taxon>Araneomorphae</taxon>
        <taxon>Entelegynae</taxon>
        <taxon>Eresoidea</taxon>
        <taxon>Eresidae</taxon>
        <taxon>Stegodyphus</taxon>
    </lineage>
</organism>
<feature type="non-terminal residue" evidence="1">
    <location>
        <position position="69"/>
    </location>
</feature>